<dbReference type="STRING" id="696281.Desru_1873"/>
<dbReference type="Proteomes" id="UP000009234">
    <property type="component" value="Chromosome"/>
</dbReference>
<dbReference type="PROSITE" id="PS51178">
    <property type="entry name" value="PASTA"/>
    <property type="match status" value="1"/>
</dbReference>
<gene>
    <name evidence="2" type="ordered locus">Desru_1873</name>
</gene>
<dbReference type="AlphaFoldDB" id="F6DU59"/>
<feature type="domain" description="PASTA" evidence="1">
    <location>
        <begin position="1"/>
        <end position="62"/>
    </location>
</feature>
<evidence type="ECO:0000259" key="1">
    <source>
        <dbReference type="PROSITE" id="PS51178"/>
    </source>
</evidence>
<dbReference type="RefSeq" id="WP_013841898.1">
    <property type="nucleotide sequence ID" value="NC_015589.1"/>
</dbReference>
<protein>
    <recommendedName>
        <fullName evidence="1">PASTA domain-containing protein</fullName>
    </recommendedName>
</protein>
<dbReference type="Gene3D" id="3.30.10.20">
    <property type="match status" value="1"/>
</dbReference>
<organism evidence="2 3">
    <name type="scientific">Desulforamulus ruminis (strain ATCC 23193 / DSM 2154 / NCIMB 8452 / DL)</name>
    <name type="common">Desulfotomaculum ruminis</name>
    <dbReference type="NCBI Taxonomy" id="696281"/>
    <lineage>
        <taxon>Bacteria</taxon>
        <taxon>Bacillati</taxon>
        <taxon>Bacillota</taxon>
        <taxon>Clostridia</taxon>
        <taxon>Eubacteriales</taxon>
        <taxon>Peptococcaceae</taxon>
        <taxon>Desulforamulus</taxon>
    </lineage>
</organism>
<name>F6DU59_DESRL</name>
<dbReference type="EMBL" id="CP002780">
    <property type="protein sequence ID" value="AEG60134.1"/>
    <property type="molecule type" value="Genomic_DNA"/>
</dbReference>
<dbReference type="HOGENOM" id="CLU_2715761_0_0_9"/>
<dbReference type="Pfam" id="PF03793">
    <property type="entry name" value="PASTA"/>
    <property type="match status" value="1"/>
</dbReference>
<dbReference type="KEGG" id="dru:Desru_1873"/>
<reference evidence="2 3" key="2">
    <citation type="journal article" date="2012" name="Stand. Genomic Sci.">
        <title>Complete genome sequence of the sulfate-reducing firmicute Desulfotomaculum ruminis type strain (DL(T)).</title>
        <authorList>
            <person name="Spring S."/>
            <person name="Visser M."/>
            <person name="Lu M."/>
            <person name="Copeland A."/>
            <person name="Lapidus A."/>
            <person name="Lucas S."/>
            <person name="Cheng J.F."/>
            <person name="Han C."/>
            <person name="Tapia R."/>
            <person name="Goodwin L.A."/>
            <person name="Pitluck S."/>
            <person name="Ivanova N."/>
            <person name="Land M."/>
            <person name="Hauser L."/>
            <person name="Larimer F."/>
            <person name="Rohde M."/>
            <person name="Goker M."/>
            <person name="Detter J.C."/>
            <person name="Kyrpides N.C."/>
            <person name="Woyke T."/>
            <person name="Schaap P.J."/>
            <person name="Plugge C.M."/>
            <person name="Muyzer G."/>
            <person name="Kuever J."/>
            <person name="Pereira I.A."/>
            <person name="Parshina S.N."/>
            <person name="Bernier-Latmani R."/>
            <person name="Stams A.J."/>
            <person name="Klenk H.P."/>
        </authorList>
    </citation>
    <scope>NUCLEOTIDE SEQUENCE [LARGE SCALE GENOMIC DNA]</scope>
    <source>
        <strain evidence="3">ATCC 23193 / DSM 2154 / NCIB 8452 / DL</strain>
    </source>
</reference>
<keyword evidence="3" id="KW-1185">Reference proteome</keyword>
<accession>F6DU59</accession>
<evidence type="ECO:0000313" key="3">
    <source>
        <dbReference type="Proteomes" id="UP000009234"/>
    </source>
</evidence>
<sequence>MGIPDVLGFKLEDAVSLLKESGFTVSQVLTRPPQGNPQGTKRVVKLQPEGNESSPLVLTVACEERGKEVY</sequence>
<proteinExistence type="predicted"/>
<reference evidence="3" key="1">
    <citation type="submission" date="2011-05" db="EMBL/GenBank/DDBJ databases">
        <title>Complete sequence of Desulfotomaculum ruminis DSM 2154.</title>
        <authorList>
            <person name="Lucas S."/>
            <person name="Copeland A."/>
            <person name="Lapidus A."/>
            <person name="Cheng J.-F."/>
            <person name="Goodwin L."/>
            <person name="Pitluck S."/>
            <person name="Lu M."/>
            <person name="Detter J.C."/>
            <person name="Han C."/>
            <person name="Tapia R."/>
            <person name="Land M."/>
            <person name="Hauser L."/>
            <person name="Kyrpides N."/>
            <person name="Ivanova N."/>
            <person name="Mikhailova N."/>
            <person name="Pagani I."/>
            <person name="Stams A.J.M."/>
            <person name="Plugge C.M."/>
            <person name="Muyzer G."/>
            <person name="Kuever J."/>
            <person name="Parshina S.N."/>
            <person name="Ivanova A.E."/>
            <person name="Nazina T.N."/>
            <person name="Brambilla E."/>
            <person name="Spring S."/>
            <person name="Klenk H.-P."/>
            <person name="Woyke T."/>
        </authorList>
    </citation>
    <scope>NUCLEOTIDE SEQUENCE [LARGE SCALE GENOMIC DNA]</scope>
    <source>
        <strain evidence="3">ATCC 23193 / DSM 2154 / NCIB 8452 / DL</strain>
    </source>
</reference>
<evidence type="ECO:0000313" key="2">
    <source>
        <dbReference type="EMBL" id="AEG60134.1"/>
    </source>
</evidence>
<dbReference type="InterPro" id="IPR005543">
    <property type="entry name" value="PASTA_dom"/>
</dbReference>